<evidence type="ECO:0000256" key="2">
    <source>
        <dbReference type="ARBA" id="ARBA00023239"/>
    </source>
</evidence>
<dbReference type="InterPro" id="IPR008929">
    <property type="entry name" value="Chondroitin_lyas"/>
</dbReference>
<organism evidence="5 6">
    <name type="scientific">Gaiella occulta</name>
    <dbReference type="NCBI Taxonomy" id="1002870"/>
    <lineage>
        <taxon>Bacteria</taxon>
        <taxon>Bacillati</taxon>
        <taxon>Actinomycetota</taxon>
        <taxon>Thermoleophilia</taxon>
        <taxon>Gaiellales</taxon>
        <taxon>Gaiellaceae</taxon>
        <taxon>Gaiella</taxon>
    </lineage>
</organism>
<proteinExistence type="predicted"/>
<reference evidence="6" key="2">
    <citation type="journal article" date="2019" name="MicrobiologyOpen">
        <title>High-quality draft genome sequence of Gaiella occulta isolated from a 150 meter deep mineral water borehole and comparison with the genome sequences of other deep-branching lineages of the phylum Actinobacteria.</title>
        <authorList>
            <person name="Severino R."/>
            <person name="Froufe H.J.C."/>
            <person name="Barroso C."/>
            <person name="Albuquerque L."/>
            <person name="Lobo-da-Cunha A."/>
            <person name="da Costa M.S."/>
            <person name="Egas C."/>
        </authorList>
    </citation>
    <scope>NUCLEOTIDE SEQUENCE [LARGE SCALE GENOMIC DNA]</scope>
    <source>
        <strain evidence="6">F2-233</strain>
    </source>
</reference>
<evidence type="ECO:0000259" key="4">
    <source>
        <dbReference type="Pfam" id="PF05426"/>
    </source>
</evidence>
<keyword evidence="6" id="KW-1185">Reference proteome</keyword>
<accession>A0A7M2YXH3</accession>
<sequence length="430" mass="46372">MPEGRTRFAVWRRRALGVLAVVAVTGLGAAAAGAGGSAARGGTTSRAGAAPPAASWLFSSSEIVRIRANVRTKPWSKLAWQQTLKNADSALSASPHPADPRRDYRDRGDPSCPDGAVGWYCGLYLPGLEDGRHARNLAMAYTVTGNRAYALKSKEFLLAWARTYSPLPATSMIGHYIAEVGGITLKSFQAYALVQDVFSPAERQVFTRWAAAFVDRGKRQADAARDEPWVPQAPWGNSATWARSMAVLAAAVVGGRTLRQTLDWNWAHTTTRGKDYGWKALIEGVMYPGGKMVEEDVRQSVFYALFTLQPLMLIADVAQHVGYRHNLWTFRPVPTKGILAAIAYYAPYLQGRVSGYPAYTEPTGRTPADIAAANRSVLENAANDVPGSALLRRIVAYGGPGVRGTNDDPYIVGYNAVTAGIGDALARASR</sequence>
<feature type="region of interest" description="Disordered" evidence="3">
    <location>
        <begin position="89"/>
        <end position="109"/>
    </location>
</feature>
<name>A0A7M2YXH3_9ACTN</name>
<dbReference type="GO" id="GO:0042597">
    <property type="term" value="C:periplasmic space"/>
    <property type="evidence" value="ECO:0007669"/>
    <property type="project" value="InterPro"/>
</dbReference>
<dbReference type="EMBL" id="QQZY01000003">
    <property type="protein sequence ID" value="RDI74841.1"/>
    <property type="molecule type" value="Genomic_DNA"/>
</dbReference>
<dbReference type="Gene3D" id="1.50.10.100">
    <property type="entry name" value="Chondroitin AC/alginate lyase"/>
    <property type="match status" value="1"/>
</dbReference>
<evidence type="ECO:0000313" key="6">
    <source>
        <dbReference type="Proteomes" id="UP000254134"/>
    </source>
</evidence>
<dbReference type="GO" id="GO:0016829">
    <property type="term" value="F:lyase activity"/>
    <property type="evidence" value="ECO:0007669"/>
    <property type="project" value="UniProtKB-KW"/>
</dbReference>
<evidence type="ECO:0000256" key="1">
    <source>
        <dbReference type="ARBA" id="ARBA00022729"/>
    </source>
</evidence>
<keyword evidence="1" id="KW-0732">Signal</keyword>
<protein>
    <submittedName>
        <fullName evidence="5">Alginate lyase</fullName>
    </submittedName>
</protein>
<feature type="domain" description="Alginate lyase" evidence="4">
    <location>
        <begin position="131"/>
        <end position="351"/>
    </location>
</feature>
<comment type="caution">
    <text evidence="5">The sequence shown here is derived from an EMBL/GenBank/DDBJ whole genome shotgun (WGS) entry which is preliminary data.</text>
</comment>
<dbReference type="AlphaFoldDB" id="A0A7M2YXH3"/>
<dbReference type="SUPFAM" id="SSF48230">
    <property type="entry name" value="Chondroitin AC/alginate lyase"/>
    <property type="match status" value="1"/>
</dbReference>
<reference evidence="5 6" key="1">
    <citation type="submission" date="2018-07" db="EMBL/GenBank/DDBJ databases">
        <title>High-quality-draft genome sequence of Gaiella occulta.</title>
        <authorList>
            <person name="Severino R."/>
            <person name="Froufe H.J.C."/>
            <person name="Rainey F.A."/>
            <person name="Barroso C."/>
            <person name="Albuquerque L."/>
            <person name="Lobo-Da-Cunha A."/>
            <person name="Da Costa M.S."/>
            <person name="Egas C."/>
        </authorList>
    </citation>
    <scope>NUCLEOTIDE SEQUENCE [LARGE SCALE GENOMIC DNA]</scope>
    <source>
        <strain evidence="5 6">F2-233</strain>
    </source>
</reference>
<dbReference type="Pfam" id="PF05426">
    <property type="entry name" value="Alginate_lyase"/>
    <property type="match status" value="1"/>
</dbReference>
<feature type="compositionally biased region" description="Basic and acidic residues" evidence="3">
    <location>
        <begin position="98"/>
        <end position="109"/>
    </location>
</feature>
<dbReference type="Proteomes" id="UP000254134">
    <property type="component" value="Unassembled WGS sequence"/>
</dbReference>
<evidence type="ECO:0000313" key="5">
    <source>
        <dbReference type="EMBL" id="RDI74841.1"/>
    </source>
</evidence>
<gene>
    <name evidence="5" type="ORF">Gocc_1730</name>
</gene>
<dbReference type="InterPro" id="IPR008397">
    <property type="entry name" value="Alginate_lyase_dom"/>
</dbReference>
<keyword evidence="2 5" id="KW-0456">Lyase</keyword>
<evidence type="ECO:0000256" key="3">
    <source>
        <dbReference type="SAM" id="MobiDB-lite"/>
    </source>
</evidence>